<sequence length="148" mass="17704">MSWTDENEPITNSEPTSYEELELAFAKLQKKYEENNELLRLNNRKLDRLEEIMNNTLKEEQTTNKNYRSKTLKDIENEIKKQRAFLVPYTQERIQTTIDLQVKKLHQELLDQRNKEQKKVLIQRSLDFLAPLCCLVLTLFAFWLVWGG</sequence>
<evidence type="ECO:0000313" key="3">
    <source>
        <dbReference type="EMBL" id="EPI15974.1"/>
    </source>
</evidence>
<evidence type="ECO:0000256" key="2">
    <source>
        <dbReference type="SAM" id="Phobius"/>
    </source>
</evidence>
<dbReference type="Proteomes" id="UP000014622">
    <property type="component" value="Unassembled WGS sequence"/>
</dbReference>
<keyword evidence="2" id="KW-0812">Transmembrane</keyword>
<comment type="caution">
    <text evidence="3">The sequence shown here is derived from an EMBL/GenBank/DDBJ whole genome shotgun (WGS) entry which is preliminary data.</text>
</comment>
<organism evidence="3 4">
    <name type="scientific">Enterococcus faecium SD2A-2</name>
    <dbReference type="NCBI Taxonomy" id="1244154"/>
    <lineage>
        <taxon>Bacteria</taxon>
        <taxon>Bacillati</taxon>
        <taxon>Bacillota</taxon>
        <taxon>Bacilli</taxon>
        <taxon>Lactobacillales</taxon>
        <taxon>Enterococcaceae</taxon>
        <taxon>Enterococcus</taxon>
    </lineage>
</organism>
<evidence type="ECO:0008006" key="5">
    <source>
        <dbReference type="Google" id="ProtNLM"/>
    </source>
</evidence>
<reference evidence="3 4" key="1">
    <citation type="submission" date="2013-06" db="EMBL/GenBank/DDBJ databases">
        <authorList>
            <person name="Weinstock G."/>
            <person name="Sodergren E."/>
            <person name="Lobos E.A."/>
            <person name="Fulton L."/>
            <person name="Fulton R."/>
            <person name="Courtney L."/>
            <person name="Fronick C."/>
            <person name="O'Laughlin M."/>
            <person name="Godfrey J."/>
            <person name="Wilson R.M."/>
            <person name="Miner T."/>
            <person name="Farmer C."/>
            <person name="Delehaunty K."/>
            <person name="Cordes M."/>
            <person name="Minx P."/>
            <person name="Tomlinson C."/>
            <person name="Chen J."/>
            <person name="Wollam A."/>
            <person name="Pepin K.H."/>
            <person name="Bhonagiri V."/>
            <person name="Zhang X."/>
            <person name="Warren W."/>
            <person name="Mitreva M."/>
            <person name="Mardis E.R."/>
            <person name="Wilson R.K."/>
        </authorList>
    </citation>
    <scope>NUCLEOTIDE SEQUENCE [LARGE SCALE GENOMIC DNA]</scope>
    <source>
        <strain evidence="3 4">SD2A-2</strain>
    </source>
</reference>
<keyword evidence="2" id="KW-0472">Membrane</keyword>
<keyword evidence="1" id="KW-0175">Coiled coil</keyword>
<accession>A0AB73AFA2</accession>
<protein>
    <recommendedName>
        <fullName evidence="5">Mobilization protein</fullName>
    </recommendedName>
</protein>
<dbReference type="EMBL" id="ATIT01000025">
    <property type="protein sequence ID" value="EPI15974.1"/>
    <property type="molecule type" value="Genomic_DNA"/>
</dbReference>
<dbReference type="AlphaFoldDB" id="A0AB73AFA2"/>
<keyword evidence="2" id="KW-1133">Transmembrane helix</keyword>
<feature type="coiled-coil region" evidence="1">
    <location>
        <begin position="18"/>
        <end position="66"/>
    </location>
</feature>
<evidence type="ECO:0000256" key="1">
    <source>
        <dbReference type="SAM" id="Coils"/>
    </source>
</evidence>
<feature type="transmembrane region" description="Helical" evidence="2">
    <location>
        <begin position="128"/>
        <end position="146"/>
    </location>
</feature>
<gene>
    <name evidence="3" type="ORF">D356_00213</name>
</gene>
<name>A0AB73AFA2_ENTFC</name>
<proteinExistence type="predicted"/>
<evidence type="ECO:0000313" key="4">
    <source>
        <dbReference type="Proteomes" id="UP000014622"/>
    </source>
</evidence>